<dbReference type="EMBL" id="PDSL01000032">
    <property type="protein sequence ID" value="PIE33424.1"/>
    <property type="molecule type" value="Genomic_DNA"/>
</dbReference>
<dbReference type="InterPro" id="IPR050582">
    <property type="entry name" value="HAD-like_SerB"/>
</dbReference>
<feature type="transmembrane region" description="Helical" evidence="5">
    <location>
        <begin position="261"/>
        <end position="282"/>
    </location>
</feature>
<gene>
    <name evidence="6" type="ORF">CSA55_01980</name>
</gene>
<evidence type="ECO:0000256" key="3">
    <source>
        <dbReference type="ARBA" id="ARBA00022801"/>
    </source>
</evidence>
<dbReference type="InterPro" id="IPR006385">
    <property type="entry name" value="HAD_hydro_SerB1"/>
</dbReference>
<dbReference type="AlphaFoldDB" id="A0A2G6KCL3"/>
<name>A0A2G6KCL3_9ACTN</name>
<dbReference type="NCBIfam" id="TIGR01490">
    <property type="entry name" value="HAD-SF-IB-hyp1"/>
    <property type="match status" value="1"/>
</dbReference>
<dbReference type="CDD" id="cd02612">
    <property type="entry name" value="HAD_PGPPase"/>
    <property type="match status" value="1"/>
</dbReference>
<evidence type="ECO:0000256" key="1">
    <source>
        <dbReference type="ARBA" id="ARBA00009184"/>
    </source>
</evidence>
<dbReference type="GO" id="GO:0046872">
    <property type="term" value="F:metal ion binding"/>
    <property type="evidence" value="ECO:0007669"/>
    <property type="project" value="UniProtKB-KW"/>
</dbReference>
<dbReference type="SUPFAM" id="SSF56784">
    <property type="entry name" value="HAD-like"/>
    <property type="match status" value="1"/>
</dbReference>
<keyword evidence="5" id="KW-0812">Transmembrane</keyword>
<keyword evidence="3 6" id="KW-0378">Hydrolase</keyword>
<dbReference type="NCBIfam" id="TIGR01488">
    <property type="entry name" value="HAD-SF-IB"/>
    <property type="match status" value="1"/>
</dbReference>
<evidence type="ECO:0000256" key="5">
    <source>
        <dbReference type="SAM" id="Phobius"/>
    </source>
</evidence>
<keyword evidence="4" id="KW-0460">Magnesium</keyword>
<dbReference type="FunFam" id="3.40.50.1000:FF:000025">
    <property type="entry name" value="HAD hydrolase, family IB"/>
    <property type="match status" value="1"/>
</dbReference>
<accession>A0A2G6KCL3</accession>
<sequence>MTWHYAGEHRPPSTTATLHKMSDHAEDRTGAAGAAFFDLDRTLISGSSAFVLATAARSMKLMPTWELIRDALNAATFKLRGDHNNDATHDARDRILGFVKGRRHDDMVALNEHVLPALLGKIRPEARRLVDIHRNAGRATYIVSAAPQEIVGPLAVALGMTDGIGTQGKVAGGVYTGELDGPFCYGPGKVDAITDLAQRRGLDLAHCYAYSDSSSDLPMLSTVGHPVAVNPDTGLERHALEHTWPIVIFSRRTKMVVRRTLYGLASATAATVTFVVGLHLGARRSIL</sequence>
<comment type="similarity">
    <text evidence="1">Belongs to the HAD-like hydrolase superfamily. SerB family.</text>
</comment>
<dbReference type="PANTHER" id="PTHR43344">
    <property type="entry name" value="PHOSPHOSERINE PHOSPHATASE"/>
    <property type="match status" value="1"/>
</dbReference>
<dbReference type="InterPro" id="IPR023214">
    <property type="entry name" value="HAD_sf"/>
</dbReference>
<proteinExistence type="inferred from homology"/>
<evidence type="ECO:0000313" key="6">
    <source>
        <dbReference type="EMBL" id="PIE33424.1"/>
    </source>
</evidence>
<keyword evidence="2" id="KW-0479">Metal-binding</keyword>
<evidence type="ECO:0000256" key="4">
    <source>
        <dbReference type="ARBA" id="ARBA00022842"/>
    </source>
</evidence>
<dbReference type="PANTHER" id="PTHR43344:SF13">
    <property type="entry name" value="PHOSPHATASE RV3661-RELATED"/>
    <property type="match status" value="1"/>
</dbReference>
<reference evidence="6 7" key="1">
    <citation type="submission" date="2017-10" db="EMBL/GenBank/DDBJ databases">
        <title>Novel microbial diversity and functional potential in the marine mammal oral microbiome.</title>
        <authorList>
            <person name="Dudek N.K."/>
            <person name="Sun C.L."/>
            <person name="Burstein D."/>
            <person name="Kantor R.S."/>
            <person name="Aliaga Goltsman D.S."/>
            <person name="Bik E.M."/>
            <person name="Thomas B.C."/>
            <person name="Banfield J.F."/>
            <person name="Relman D.A."/>
        </authorList>
    </citation>
    <scope>NUCLEOTIDE SEQUENCE [LARGE SCALE GENOMIC DNA]</scope>
    <source>
        <strain evidence="6">DOLJORAL78_61_10</strain>
    </source>
</reference>
<keyword evidence="5" id="KW-0472">Membrane</keyword>
<dbReference type="Pfam" id="PF12710">
    <property type="entry name" value="HAD"/>
    <property type="match status" value="1"/>
</dbReference>
<keyword evidence="5" id="KW-1133">Transmembrane helix</keyword>
<dbReference type="Gene3D" id="1.20.1440.100">
    <property type="entry name" value="SG protein - dephosphorylation function"/>
    <property type="match status" value="1"/>
</dbReference>
<dbReference type="Proteomes" id="UP000230914">
    <property type="component" value="Unassembled WGS sequence"/>
</dbReference>
<protein>
    <submittedName>
        <fullName evidence="6">HAD-IB family hydrolase</fullName>
    </submittedName>
</protein>
<evidence type="ECO:0000256" key="2">
    <source>
        <dbReference type="ARBA" id="ARBA00022723"/>
    </source>
</evidence>
<dbReference type="InterPro" id="IPR036412">
    <property type="entry name" value="HAD-like_sf"/>
</dbReference>
<dbReference type="GO" id="GO:0016787">
    <property type="term" value="F:hydrolase activity"/>
    <property type="evidence" value="ECO:0007669"/>
    <property type="project" value="UniProtKB-KW"/>
</dbReference>
<dbReference type="Gene3D" id="3.40.50.1000">
    <property type="entry name" value="HAD superfamily/HAD-like"/>
    <property type="match status" value="1"/>
</dbReference>
<comment type="caution">
    <text evidence="6">The sequence shown here is derived from an EMBL/GenBank/DDBJ whole genome shotgun (WGS) entry which is preliminary data.</text>
</comment>
<organism evidence="6 7">
    <name type="scientific">Ilumatobacter coccineus</name>
    <dbReference type="NCBI Taxonomy" id="467094"/>
    <lineage>
        <taxon>Bacteria</taxon>
        <taxon>Bacillati</taxon>
        <taxon>Actinomycetota</taxon>
        <taxon>Acidimicrobiia</taxon>
        <taxon>Acidimicrobiales</taxon>
        <taxon>Ilumatobacteraceae</taxon>
        <taxon>Ilumatobacter</taxon>
    </lineage>
</organism>
<evidence type="ECO:0000313" key="7">
    <source>
        <dbReference type="Proteomes" id="UP000230914"/>
    </source>
</evidence>